<keyword evidence="1" id="KW-0472">Membrane</keyword>
<evidence type="ECO:0000256" key="1">
    <source>
        <dbReference type="SAM" id="Phobius"/>
    </source>
</evidence>
<comment type="caution">
    <text evidence="2">The sequence shown here is derived from an EMBL/GenBank/DDBJ whole genome shotgun (WGS) entry which is preliminary data.</text>
</comment>
<keyword evidence="1" id="KW-1133">Transmembrane helix</keyword>
<gene>
    <name evidence="2" type="ORF">JOD17_000883</name>
</gene>
<dbReference type="Proteomes" id="UP000741863">
    <property type="component" value="Unassembled WGS sequence"/>
</dbReference>
<keyword evidence="3" id="KW-1185">Reference proteome</keyword>
<accession>A0ABS2P9X1</accession>
<keyword evidence="1" id="KW-0812">Transmembrane</keyword>
<organism evidence="2 3">
    <name type="scientific">Geomicrobium sediminis</name>
    <dbReference type="NCBI Taxonomy" id="1347788"/>
    <lineage>
        <taxon>Bacteria</taxon>
        <taxon>Bacillati</taxon>
        <taxon>Bacillota</taxon>
        <taxon>Bacilli</taxon>
        <taxon>Bacillales</taxon>
        <taxon>Geomicrobium</taxon>
    </lineage>
</organism>
<feature type="transmembrane region" description="Helical" evidence="1">
    <location>
        <begin position="62"/>
        <end position="83"/>
    </location>
</feature>
<evidence type="ECO:0000313" key="3">
    <source>
        <dbReference type="Proteomes" id="UP000741863"/>
    </source>
</evidence>
<reference evidence="2 3" key="1">
    <citation type="submission" date="2021-01" db="EMBL/GenBank/DDBJ databases">
        <title>Genomic Encyclopedia of Type Strains, Phase IV (KMG-IV): sequencing the most valuable type-strain genomes for metagenomic binning, comparative biology and taxonomic classification.</title>
        <authorList>
            <person name="Goeker M."/>
        </authorList>
    </citation>
    <scope>NUCLEOTIDE SEQUENCE [LARGE SCALE GENOMIC DNA]</scope>
    <source>
        <strain evidence="2 3">DSM 25540</strain>
    </source>
</reference>
<name>A0ABS2P9X1_9BACL</name>
<dbReference type="EMBL" id="JAFBEC010000002">
    <property type="protein sequence ID" value="MBM7631791.1"/>
    <property type="molecule type" value="Genomic_DNA"/>
</dbReference>
<evidence type="ECO:0000313" key="2">
    <source>
        <dbReference type="EMBL" id="MBM7631791.1"/>
    </source>
</evidence>
<dbReference type="RefSeq" id="WP_204695847.1">
    <property type="nucleotide sequence ID" value="NZ_JAFBEC010000002.1"/>
</dbReference>
<feature type="transmembrane region" description="Helical" evidence="1">
    <location>
        <begin position="29"/>
        <end position="50"/>
    </location>
</feature>
<dbReference type="Pfam" id="PF04341">
    <property type="entry name" value="DUF485"/>
    <property type="match status" value="1"/>
</dbReference>
<sequence>MSNSKATIDYEKVVSDSKFKALMNAKKRFIVPMTIFFFLFYFSLPVLASYTTILHNEAFGVITWAWVLAVAQFVMTWTLCIMYTRKAAQYDRMADEVLEEHVQIDRREVS</sequence>
<proteinExistence type="predicted"/>
<dbReference type="InterPro" id="IPR007436">
    <property type="entry name" value="DUF485"/>
</dbReference>
<dbReference type="PANTHER" id="PTHR38441">
    <property type="entry name" value="INTEGRAL MEMBRANE PROTEIN-RELATED"/>
    <property type="match status" value="1"/>
</dbReference>
<protein>
    <submittedName>
        <fullName evidence="2">Uncharacterized membrane protein (DUF485 family)</fullName>
    </submittedName>
</protein>
<dbReference type="PANTHER" id="PTHR38441:SF1">
    <property type="entry name" value="MEMBRANE PROTEIN"/>
    <property type="match status" value="1"/>
</dbReference>